<dbReference type="Proteomes" id="UP001189429">
    <property type="component" value="Unassembled WGS sequence"/>
</dbReference>
<dbReference type="PANTHER" id="PTHR46237">
    <property type="entry name" value="CYTOCHROME B5 REDUCTASE 4 FAMILY MEMBER"/>
    <property type="match status" value="1"/>
</dbReference>
<evidence type="ECO:0000313" key="5">
    <source>
        <dbReference type="EMBL" id="CAK0844037.1"/>
    </source>
</evidence>
<dbReference type="InterPro" id="IPR051872">
    <property type="entry name" value="Cytochrome_b5/Flavoprotein_Rdt"/>
</dbReference>
<dbReference type="SUPFAM" id="SSF55856">
    <property type="entry name" value="Cytochrome b5-like heme/steroid binding domain"/>
    <property type="match status" value="1"/>
</dbReference>
<dbReference type="PANTHER" id="PTHR46237:SF1">
    <property type="entry name" value="CYTOCHROME B5 REDUCTASE 4"/>
    <property type="match status" value="1"/>
</dbReference>
<dbReference type="EMBL" id="CAUYUJ010014626">
    <property type="protein sequence ID" value="CAK0844037.1"/>
    <property type="molecule type" value="Genomic_DNA"/>
</dbReference>
<keyword evidence="2" id="KW-0479">Metal-binding</keyword>
<gene>
    <name evidence="5" type="ORF">PCOR1329_LOCUS38209</name>
</gene>
<evidence type="ECO:0000259" key="4">
    <source>
        <dbReference type="PROSITE" id="PS50255"/>
    </source>
</evidence>
<keyword evidence="1" id="KW-0349">Heme</keyword>
<name>A0ABN9TE40_9DINO</name>
<reference evidence="5" key="1">
    <citation type="submission" date="2023-10" db="EMBL/GenBank/DDBJ databases">
        <authorList>
            <person name="Chen Y."/>
            <person name="Shah S."/>
            <person name="Dougan E. K."/>
            <person name="Thang M."/>
            <person name="Chan C."/>
        </authorList>
    </citation>
    <scope>NUCLEOTIDE SEQUENCE [LARGE SCALE GENOMIC DNA]</scope>
</reference>
<protein>
    <recommendedName>
        <fullName evidence="4">Cytochrome b5 heme-binding domain-containing protein</fullName>
    </recommendedName>
</protein>
<keyword evidence="3" id="KW-0408">Iron</keyword>
<accession>A0ABN9TE40</accession>
<dbReference type="Gene3D" id="3.10.120.10">
    <property type="entry name" value="Cytochrome b5-like heme/steroid binding domain"/>
    <property type="match status" value="1"/>
</dbReference>
<organism evidence="5 6">
    <name type="scientific">Prorocentrum cordatum</name>
    <dbReference type="NCBI Taxonomy" id="2364126"/>
    <lineage>
        <taxon>Eukaryota</taxon>
        <taxon>Sar</taxon>
        <taxon>Alveolata</taxon>
        <taxon>Dinophyceae</taxon>
        <taxon>Prorocentrales</taxon>
        <taxon>Prorocentraceae</taxon>
        <taxon>Prorocentrum</taxon>
    </lineage>
</organism>
<evidence type="ECO:0000256" key="2">
    <source>
        <dbReference type="ARBA" id="ARBA00022723"/>
    </source>
</evidence>
<dbReference type="InterPro" id="IPR036400">
    <property type="entry name" value="Cyt_B5-like_heme/steroid_sf"/>
</dbReference>
<sequence>MKEVALSEVGSHNTAGDFWTVIHGAVYDMSRFAPFHPGGPIIMLAAGTDCTVMFEQYHLRSQAALDKVAGCKVAALKGKSPAMGPMFIELQRRVAERLSGEPKRPRSVQVLFLLDVIAAVLAL</sequence>
<evidence type="ECO:0000256" key="3">
    <source>
        <dbReference type="ARBA" id="ARBA00023004"/>
    </source>
</evidence>
<evidence type="ECO:0000256" key="1">
    <source>
        <dbReference type="ARBA" id="ARBA00022617"/>
    </source>
</evidence>
<proteinExistence type="predicted"/>
<dbReference type="PROSITE" id="PS50255">
    <property type="entry name" value="CYTOCHROME_B5_2"/>
    <property type="match status" value="1"/>
</dbReference>
<dbReference type="InterPro" id="IPR001199">
    <property type="entry name" value="Cyt_B5-like_heme/steroid-bd"/>
</dbReference>
<keyword evidence="6" id="KW-1185">Reference proteome</keyword>
<comment type="caution">
    <text evidence="5">The sequence shown here is derived from an EMBL/GenBank/DDBJ whole genome shotgun (WGS) entry which is preliminary data.</text>
</comment>
<dbReference type="SMART" id="SM01117">
    <property type="entry name" value="Cyt-b5"/>
    <property type="match status" value="1"/>
</dbReference>
<evidence type="ECO:0000313" key="6">
    <source>
        <dbReference type="Proteomes" id="UP001189429"/>
    </source>
</evidence>
<dbReference type="Pfam" id="PF00173">
    <property type="entry name" value="Cyt-b5"/>
    <property type="match status" value="1"/>
</dbReference>
<feature type="domain" description="Cytochrome b5 heme-binding" evidence="4">
    <location>
        <begin position="1"/>
        <end position="77"/>
    </location>
</feature>